<feature type="chain" id="PRO_5045241960" evidence="1">
    <location>
        <begin position="18"/>
        <end position="137"/>
    </location>
</feature>
<evidence type="ECO:0000256" key="1">
    <source>
        <dbReference type="SAM" id="SignalP"/>
    </source>
</evidence>
<dbReference type="EMBL" id="CAUYUJ010015220">
    <property type="protein sequence ID" value="CAK0851252.1"/>
    <property type="molecule type" value="Genomic_DNA"/>
</dbReference>
<protein>
    <submittedName>
        <fullName evidence="2">Uncharacterized protein</fullName>
    </submittedName>
</protein>
<sequence>MRAGVLAFVFTAAVVDCLNMEDPVIEKARKFVTGHKHGNICLEAFEDAEGIIGGFSHFDKHMETAETLAQKLAEATGKPMEELEKRILARLHEATEAARPTTEPEDEEGRKAALAKMRSPLHAMELCEFALRHHDEL</sequence>
<dbReference type="Proteomes" id="UP001189429">
    <property type="component" value="Unassembled WGS sequence"/>
</dbReference>
<keyword evidence="3" id="KW-1185">Reference proteome</keyword>
<keyword evidence="1" id="KW-0732">Signal</keyword>
<gene>
    <name evidence="2" type="ORF">PCOR1329_LOCUS43438</name>
</gene>
<accession>A0ABN9TY39</accession>
<evidence type="ECO:0000313" key="2">
    <source>
        <dbReference type="EMBL" id="CAK0851252.1"/>
    </source>
</evidence>
<reference evidence="2" key="1">
    <citation type="submission" date="2023-10" db="EMBL/GenBank/DDBJ databases">
        <authorList>
            <person name="Chen Y."/>
            <person name="Shah S."/>
            <person name="Dougan E. K."/>
            <person name="Thang M."/>
            <person name="Chan C."/>
        </authorList>
    </citation>
    <scope>NUCLEOTIDE SEQUENCE [LARGE SCALE GENOMIC DNA]</scope>
</reference>
<proteinExistence type="predicted"/>
<organism evidence="2 3">
    <name type="scientific">Prorocentrum cordatum</name>
    <dbReference type="NCBI Taxonomy" id="2364126"/>
    <lineage>
        <taxon>Eukaryota</taxon>
        <taxon>Sar</taxon>
        <taxon>Alveolata</taxon>
        <taxon>Dinophyceae</taxon>
        <taxon>Prorocentrales</taxon>
        <taxon>Prorocentraceae</taxon>
        <taxon>Prorocentrum</taxon>
    </lineage>
</organism>
<feature type="signal peptide" evidence="1">
    <location>
        <begin position="1"/>
        <end position="17"/>
    </location>
</feature>
<comment type="caution">
    <text evidence="2">The sequence shown here is derived from an EMBL/GenBank/DDBJ whole genome shotgun (WGS) entry which is preliminary data.</text>
</comment>
<evidence type="ECO:0000313" key="3">
    <source>
        <dbReference type="Proteomes" id="UP001189429"/>
    </source>
</evidence>
<name>A0ABN9TY39_9DINO</name>